<gene>
    <name evidence="3" type="ORF">CYL18_03380</name>
</gene>
<evidence type="ECO:0000256" key="1">
    <source>
        <dbReference type="ARBA" id="ARBA00023251"/>
    </source>
</evidence>
<dbReference type="SUPFAM" id="SSF55729">
    <property type="entry name" value="Acyl-CoA N-acyltransferases (Nat)"/>
    <property type="match status" value="1"/>
</dbReference>
<comment type="caution">
    <text evidence="3">The sequence shown here is derived from an EMBL/GenBank/DDBJ whole genome shotgun (WGS) entry which is preliminary data.</text>
</comment>
<dbReference type="InterPro" id="IPR000182">
    <property type="entry name" value="GNAT_dom"/>
</dbReference>
<keyword evidence="1" id="KW-0046">Antibiotic resistance</keyword>
<dbReference type="EMBL" id="PKOZ01000001">
    <property type="protein sequence ID" value="PQD97262.1"/>
    <property type="molecule type" value="Genomic_DNA"/>
</dbReference>
<feature type="domain" description="N-acetyltransferase" evidence="2">
    <location>
        <begin position="8"/>
        <end position="175"/>
    </location>
</feature>
<protein>
    <submittedName>
        <fullName evidence="3">GNAT family N-acetyltransferase</fullName>
    </submittedName>
</protein>
<accession>A0A2S7N5B1</accession>
<dbReference type="InterPro" id="IPR016181">
    <property type="entry name" value="Acyl_CoA_acyltransferase"/>
</dbReference>
<dbReference type="Gene3D" id="3.40.630.30">
    <property type="match status" value="1"/>
</dbReference>
<evidence type="ECO:0000313" key="3">
    <source>
        <dbReference type="EMBL" id="PQD97262.1"/>
    </source>
</evidence>
<dbReference type="Pfam" id="PF13523">
    <property type="entry name" value="Acetyltransf_8"/>
    <property type="match status" value="1"/>
</dbReference>
<reference evidence="3 4" key="1">
    <citation type="submission" date="2017-12" db="EMBL/GenBank/DDBJ databases">
        <title>Taxonomic description and draft genome of Pradoshia cofamensis Gen. nov., sp. nov., a thermotolerant bacillale isolated from anterior gut of earthworm Eisenia fetida.</title>
        <authorList>
            <person name="Saha T."/>
            <person name="Chakraborty R."/>
        </authorList>
    </citation>
    <scope>NUCLEOTIDE SEQUENCE [LARGE SCALE GENOMIC DNA]</scope>
    <source>
        <strain evidence="3 4">EAG3</strain>
    </source>
</reference>
<dbReference type="OrthoDB" id="9795206at2"/>
<dbReference type="GO" id="GO:0046677">
    <property type="term" value="P:response to antibiotic"/>
    <property type="evidence" value="ECO:0007669"/>
    <property type="project" value="UniProtKB-KW"/>
</dbReference>
<sequence>MIFENGRLAVRVLEERDLKLMTKWLSDNAVLEYYEGRDNPFDEKKAEQVFLEVNDEETKCIVEYMNKPIGYIQFYKVDEKTRMKYGYSDENIYGIDQFIGETDYWGQGIGTLLVKSMTAFLLHNKGAQKVIMDPQTRNERAIRCYEKCGFKKVTKLHAHELHEGIYQDCWLMEYP</sequence>
<dbReference type="Proteomes" id="UP000239663">
    <property type="component" value="Unassembled WGS sequence"/>
</dbReference>
<dbReference type="RefSeq" id="WP_104848030.1">
    <property type="nucleotide sequence ID" value="NZ_PKOZ01000001.1"/>
</dbReference>
<evidence type="ECO:0000259" key="2">
    <source>
        <dbReference type="PROSITE" id="PS51186"/>
    </source>
</evidence>
<dbReference type="AlphaFoldDB" id="A0A2S7N5B1"/>
<dbReference type="PANTHER" id="PTHR31438">
    <property type="entry name" value="LYSINE N-ACYLTRANSFERASE C17G9.06C-RELATED"/>
    <property type="match status" value="1"/>
</dbReference>
<keyword evidence="3" id="KW-0808">Transferase</keyword>
<dbReference type="GO" id="GO:0016410">
    <property type="term" value="F:N-acyltransferase activity"/>
    <property type="evidence" value="ECO:0007669"/>
    <property type="project" value="TreeGrafter"/>
</dbReference>
<proteinExistence type="predicted"/>
<name>A0A2S7N5B1_9BACI</name>
<dbReference type="PANTHER" id="PTHR31438:SF1">
    <property type="entry name" value="LYSINE N-ACYLTRANSFERASE C17G9.06C-RELATED"/>
    <property type="match status" value="1"/>
</dbReference>
<dbReference type="PROSITE" id="PS51186">
    <property type="entry name" value="GNAT"/>
    <property type="match status" value="1"/>
</dbReference>
<organism evidence="3 4">
    <name type="scientific">Pradoshia eiseniae</name>
    <dbReference type="NCBI Taxonomy" id="2064768"/>
    <lineage>
        <taxon>Bacteria</taxon>
        <taxon>Bacillati</taxon>
        <taxon>Bacillota</taxon>
        <taxon>Bacilli</taxon>
        <taxon>Bacillales</taxon>
        <taxon>Bacillaceae</taxon>
        <taxon>Pradoshia</taxon>
    </lineage>
</organism>
<keyword evidence="4" id="KW-1185">Reference proteome</keyword>
<evidence type="ECO:0000313" key="4">
    <source>
        <dbReference type="Proteomes" id="UP000239663"/>
    </source>
</evidence>